<dbReference type="RefSeq" id="WP_309829510.1">
    <property type="nucleotide sequence ID" value="NZ_JAVIZX010000001.1"/>
</dbReference>
<dbReference type="Gene3D" id="3.40.50.150">
    <property type="entry name" value="Vaccinia Virus protein VP39"/>
    <property type="match status" value="1"/>
</dbReference>
<name>A0ABU1ID35_9BURK</name>
<evidence type="ECO:0000313" key="2">
    <source>
        <dbReference type="EMBL" id="MDR6215140.1"/>
    </source>
</evidence>
<evidence type="ECO:0000259" key="1">
    <source>
        <dbReference type="Pfam" id="PF08241"/>
    </source>
</evidence>
<keyword evidence="3" id="KW-1185">Reference proteome</keyword>
<gene>
    <name evidence="2" type="ORF">QE399_002829</name>
</gene>
<organism evidence="2 3">
    <name type="scientific">Paracidovorax wautersii</name>
    <dbReference type="NCBI Taxonomy" id="1177982"/>
    <lineage>
        <taxon>Bacteria</taxon>
        <taxon>Pseudomonadati</taxon>
        <taxon>Pseudomonadota</taxon>
        <taxon>Betaproteobacteria</taxon>
        <taxon>Burkholderiales</taxon>
        <taxon>Comamonadaceae</taxon>
        <taxon>Paracidovorax</taxon>
    </lineage>
</organism>
<dbReference type="InterPro" id="IPR013216">
    <property type="entry name" value="Methyltransf_11"/>
</dbReference>
<comment type="caution">
    <text evidence="2">The sequence shown here is derived from an EMBL/GenBank/DDBJ whole genome shotgun (WGS) entry which is preliminary data.</text>
</comment>
<proteinExistence type="predicted"/>
<keyword evidence="2" id="KW-0808">Transferase</keyword>
<dbReference type="GO" id="GO:0032259">
    <property type="term" value="P:methylation"/>
    <property type="evidence" value="ECO:0007669"/>
    <property type="project" value="UniProtKB-KW"/>
</dbReference>
<dbReference type="Proteomes" id="UP001267710">
    <property type="component" value="Unassembled WGS sequence"/>
</dbReference>
<reference evidence="2 3" key="1">
    <citation type="submission" date="2023-08" db="EMBL/GenBank/DDBJ databases">
        <title>Functional and genomic diversity of the sorghum phyllosphere microbiome.</title>
        <authorList>
            <person name="Shade A."/>
        </authorList>
    </citation>
    <scope>NUCLEOTIDE SEQUENCE [LARGE SCALE GENOMIC DNA]</scope>
    <source>
        <strain evidence="2 3">SORGH_AS_0335</strain>
    </source>
</reference>
<dbReference type="SUPFAM" id="SSF53335">
    <property type="entry name" value="S-adenosyl-L-methionine-dependent methyltransferases"/>
    <property type="match status" value="1"/>
</dbReference>
<keyword evidence="2" id="KW-0489">Methyltransferase</keyword>
<feature type="domain" description="Methyltransferase type 11" evidence="1">
    <location>
        <begin position="84"/>
        <end position="138"/>
    </location>
</feature>
<dbReference type="EMBL" id="JAVIZX010000001">
    <property type="protein sequence ID" value="MDR6215140.1"/>
    <property type="molecule type" value="Genomic_DNA"/>
</dbReference>
<dbReference type="InterPro" id="IPR029063">
    <property type="entry name" value="SAM-dependent_MTases_sf"/>
</dbReference>
<evidence type="ECO:0000313" key="3">
    <source>
        <dbReference type="Proteomes" id="UP001267710"/>
    </source>
</evidence>
<dbReference type="GO" id="GO:0008168">
    <property type="term" value="F:methyltransferase activity"/>
    <property type="evidence" value="ECO:0007669"/>
    <property type="project" value="UniProtKB-KW"/>
</dbReference>
<accession>A0ABU1ID35</accession>
<sequence>MSDEIIGLHHWFDSPPGRYLLAWEQERYDELVADLFGYHALQVGMPGLQGLRANRMPHRWLAVGPDQALLMTGQGAQASAQTPAGAAPALMADPVALPFADASLDLVLLPHALELSVDPHVALREVERVLVPEGKVVISGLNPLSLWGLRQRRERLYQRVGAGGSLYLPDVGEFIAPGRMRDWLRLLSFEVETVSFGCYRPAVRQARWLESFQWMDALGARWWPILGAAYMVVAVKRVHGMRLLTPAWRKAPHMAAAPVPVARRDAAPRKR</sequence>
<dbReference type="Pfam" id="PF08241">
    <property type="entry name" value="Methyltransf_11"/>
    <property type="match status" value="1"/>
</dbReference>
<protein>
    <submittedName>
        <fullName evidence="2">SAM-dependent methyltransferase</fullName>
    </submittedName>
</protein>